<sequence>MQAIILAHSEPSELSQLTVSNCCGLLPFHNGTLLSNLIDRFVASDVCEIVIVHREAHTAVLEQFIDNHRSNWPAYTEISLCAVPASCPVLDCFQRIRARIHSDYVFLTETTVAVTDLNLRRPFLTLIRNHAQLVAVFASLPTAESKLFKSVPRELVLLRNHSDELLGYFASTEIRKHSTVPRLLTETGSELLIRSDLREVGFYLLSRSCMEMLARSRDDVGHRKKTMSQFINTFPSSSSRHKDSTFTGSLTEDPPDNSLSETDQFYMTMKKPCGAFLYEHQDAKVCIKLDDPFLFAEAVHMAFQKSSAQKKGNHIAQGCEPDPTATIRSSFICDGCTIGPNVEIINSLLLPGVTVKQG</sequence>
<dbReference type="PANTHER" id="PTHR45989:SF1">
    <property type="entry name" value="TRANSLATION INITIATION FACTOR EIF-2B SUBUNIT GAMMA"/>
    <property type="match status" value="1"/>
</dbReference>
<evidence type="ECO:0000256" key="8">
    <source>
        <dbReference type="ARBA" id="ARBA00046432"/>
    </source>
</evidence>
<comment type="similarity">
    <text evidence="2">Belongs to the eIF-2B gamma/epsilon subunits family.</text>
</comment>
<reference evidence="10 11" key="2">
    <citation type="submission" date="2018-11" db="EMBL/GenBank/DDBJ databases">
        <authorList>
            <consortium name="Pathogen Informatics"/>
        </authorList>
    </citation>
    <scope>NUCLEOTIDE SEQUENCE [LARGE SCALE GENOMIC DNA]</scope>
    <source>
        <strain evidence="10 11">Egypt</strain>
    </source>
</reference>
<evidence type="ECO:0000256" key="6">
    <source>
        <dbReference type="ARBA" id="ARBA00044196"/>
    </source>
</evidence>
<dbReference type="WBParaSite" id="ECPE_0001589801-mRNA-1">
    <property type="protein sequence ID" value="ECPE_0001589801-mRNA-1"/>
    <property type="gene ID" value="ECPE_0001589801"/>
</dbReference>
<organism evidence="12">
    <name type="scientific">Echinostoma caproni</name>
    <dbReference type="NCBI Taxonomy" id="27848"/>
    <lineage>
        <taxon>Eukaryota</taxon>
        <taxon>Metazoa</taxon>
        <taxon>Spiralia</taxon>
        <taxon>Lophotrochozoa</taxon>
        <taxon>Platyhelminthes</taxon>
        <taxon>Trematoda</taxon>
        <taxon>Digenea</taxon>
        <taxon>Plagiorchiida</taxon>
        <taxon>Echinostomata</taxon>
        <taxon>Echinostomatoidea</taxon>
        <taxon>Echinostomatidae</taxon>
        <taxon>Echinostoma</taxon>
    </lineage>
</organism>
<keyword evidence="11" id="KW-1185">Reference proteome</keyword>
<dbReference type="Proteomes" id="UP000272942">
    <property type="component" value="Unassembled WGS sequence"/>
</dbReference>
<evidence type="ECO:0000256" key="1">
    <source>
        <dbReference type="ARBA" id="ARBA00004514"/>
    </source>
</evidence>
<evidence type="ECO:0000313" key="10">
    <source>
        <dbReference type="EMBL" id="VDP93130.1"/>
    </source>
</evidence>
<dbReference type="GO" id="GO:0005085">
    <property type="term" value="F:guanyl-nucleotide exchange factor activity"/>
    <property type="evidence" value="ECO:0007669"/>
    <property type="project" value="TreeGrafter"/>
</dbReference>
<dbReference type="InterPro" id="IPR029044">
    <property type="entry name" value="Nucleotide-diphossugar_trans"/>
</dbReference>
<dbReference type="Gene3D" id="2.160.10.10">
    <property type="entry name" value="Hexapeptide repeat proteins"/>
    <property type="match status" value="1"/>
</dbReference>
<comment type="subunit">
    <text evidence="8">Component of the translation initiation factor 2B (eIF2B) complex which is a heterodecamer of two sets of five different subunits: alpha, beta, gamma, delta and epsilon. Subunits alpha, beta and delta comprise a regulatory subcomplex and subunits epsilon and gamma comprise a catalytic subcomplex. Within the complex, the hexameric regulatory complex resides at the center, with the two heterodimeric catalytic subcomplexes bound on opposite sides.</text>
</comment>
<protein>
    <recommendedName>
        <fullName evidence="6">Translation initiation factor eIF2B subunit gamma</fullName>
    </recommendedName>
    <alternativeName>
        <fullName evidence="7">eIF2B GDP-GTP exchange factor subunit gamma</fullName>
    </alternativeName>
</protein>
<evidence type="ECO:0000256" key="7">
    <source>
        <dbReference type="ARBA" id="ARBA00044229"/>
    </source>
</evidence>
<dbReference type="Gene3D" id="3.90.550.10">
    <property type="entry name" value="Spore Coat Polysaccharide Biosynthesis Protein SpsA, Chain A"/>
    <property type="match status" value="1"/>
</dbReference>
<dbReference type="GO" id="GO:0005829">
    <property type="term" value="C:cytosol"/>
    <property type="evidence" value="ECO:0007669"/>
    <property type="project" value="UniProtKB-SubCell"/>
</dbReference>
<evidence type="ECO:0000256" key="9">
    <source>
        <dbReference type="SAM" id="MobiDB-lite"/>
    </source>
</evidence>
<dbReference type="GO" id="GO:0003743">
    <property type="term" value="F:translation initiation factor activity"/>
    <property type="evidence" value="ECO:0007669"/>
    <property type="project" value="UniProtKB-KW"/>
</dbReference>
<reference evidence="12" key="1">
    <citation type="submission" date="2016-06" db="UniProtKB">
        <authorList>
            <consortium name="WormBaseParasite"/>
        </authorList>
    </citation>
    <scope>IDENTIFICATION</scope>
</reference>
<evidence type="ECO:0000256" key="2">
    <source>
        <dbReference type="ARBA" id="ARBA00007878"/>
    </source>
</evidence>
<comment type="subcellular location">
    <subcellularLocation>
        <location evidence="1">Cytoplasm</location>
        <location evidence="1">Cytosol</location>
    </subcellularLocation>
</comment>
<evidence type="ECO:0000256" key="3">
    <source>
        <dbReference type="ARBA" id="ARBA00022490"/>
    </source>
</evidence>
<name>A0A183B9H3_9TREM</name>
<accession>A0A183B9H3</accession>
<dbReference type="OrthoDB" id="10250549at2759"/>
<dbReference type="EMBL" id="UZAN01062034">
    <property type="protein sequence ID" value="VDP93130.1"/>
    <property type="molecule type" value="Genomic_DNA"/>
</dbReference>
<dbReference type="GO" id="GO:0005851">
    <property type="term" value="C:eukaryotic translation initiation factor 2B complex"/>
    <property type="evidence" value="ECO:0007669"/>
    <property type="project" value="TreeGrafter"/>
</dbReference>
<dbReference type="PANTHER" id="PTHR45989">
    <property type="entry name" value="TRANSLATION INITIATION FACTOR EIF-2B SUBUNIT GAMMA"/>
    <property type="match status" value="1"/>
</dbReference>
<gene>
    <name evidence="10" type="ORF">ECPE_LOCUS15858</name>
</gene>
<keyword evidence="4" id="KW-0396">Initiation factor</keyword>
<feature type="region of interest" description="Disordered" evidence="9">
    <location>
        <begin position="232"/>
        <end position="261"/>
    </location>
</feature>
<keyword evidence="5" id="KW-0648">Protein biosynthesis</keyword>
<evidence type="ECO:0000313" key="12">
    <source>
        <dbReference type="WBParaSite" id="ECPE_0001589801-mRNA-1"/>
    </source>
</evidence>
<dbReference type="InterPro" id="IPR051960">
    <property type="entry name" value="eIF2B_gamma"/>
</dbReference>
<dbReference type="AlphaFoldDB" id="A0A183B9H3"/>
<evidence type="ECO:0000256" key="4">
    <source>
        <dbReference type="ARBA" id="ARBA00022540"/>
    </source>
</evidence>
<evidence type="ECO:0000313" key="11">
    <source>
        <dbReference type="Proteomes" id="UP000272942"/>
    </source>
</evidence>
<keyword evidence="3" id="KW-0963">Cytoplasm</keyword>
<proteinExistence type="inferred from homology"/>
<dbReference type="SUPFAM" id="SSF53448">
    <property type="entry name" value="Nucleotide-diphospho-sugar transferases"/>
    <property type="match status" value="1"/>
</dbReference>
<dbReference type="GO" id="GO:0002183">
    <property type="term" value="P:cytoplasmic translational initiation"/>
    <property type="evidence" value="ECO:0007669"/>
    <property type="project" value="TreeGrafter"/>
</dbReference>
<evidence type="ECO:0000256" key="5">
    <source>
        <dbReference type="ARBA" id="ARBA00022917"/>
    </source>
</evidence>